<organism evidence="9 10">
    <name type="scientific">Geochorda subterranea</name>
    <dbReference type="NCBI Taxonomy" id="3109564"/>
    <lineage>
        <taxon>Bacteria</taxon>
        <taxon>Bacillati</taxon>
        <taxon>Bacillota</taxon>
        <taxon>Limnochordia</taxon>
        <taxon>Limnochordales</taxon>
        <taxon>Geochordaceae</taxon>
        <taxon>Geochorda</taxon>
    </lineage>
</organism>
<feature type="transmembrane region" description="Helical" evidence="7">
    <location>
        <begin position="73"/>
        <end position="95"/>
    </location>
</feature>
<feature type="transmembrane region" description="Helical" evidence="7">
    <location>
        <begin position="181"/>
        <end position="206"/>
    </location>
</feature>
<dbReference type="Pfam" id="PF00528">
    <property type="entry name" value="BPD_transp_1"/>
    <property type="match status" value="1"/>
</dbReference>
<evidence type="ECO:0000256" key="1">
    <source>
        <dbReference type="ARBA" id="ARBA00004651"/>
    </source>
</evidence>
<keyword evidence="5 7" id="KW-1133">Transmembrane helix</keyword>
<evidence type="ECO:0000259" key="8">
    <source>
        <dbReference type="PROSITE" id="PS50928"/>
    </source>
</evidence>
<dbReference type="Proteomes" id="UP001333102">
    <property type="component" value="Chromosome"/>
</dbReference>
<keyword evidence="10" id="KW-1185">Reference proteome</keyword>
<name>A0ABZ1BNB4_9FIRM</name>
<feature type="transmembrane region" description="Helical" evidence="7">
    <location>
        <begin position="239"/>
        <end position="259"/>
    </location>
</feature>
<proteinExistence type="inferred from homology"/>
<reference evidence="10" key="1">
    <citation type="submission" date="2023-12" db="EMBL/GenBank/DDBJ databases">
        <title>Novel isolates from deep terrestrial aquifers shed light on the physiology and ecology of the class Limnochordia.</title>
        <authorList>
            <person name="Karnachuk O.V."/>
            <person name="Lukina A.P."/>
            <person name="Avakyan M.R."/>
            <person name="Kadnikov V."/>
            <person name="Begmatov S."/>
            <person name="Beletsky A.V."/>
            <person name="Mardanov A.V."/>
            <person name="Ravin N.V."/>
        </authorList>
    </citation>
    <scope>NUCLEOTIDE SEQUENCE [LARGE SCALE GENOMIC DNA]</scope>
    <source>
        <strain evidence="10">LN</strain>
    </source>
</reference>
<gene>
    <name evidence="9" type="ORF">VLY81_12790</name>
</gene>
<protein>
    <submittedName>
        <fullName evidence="9">Carbohydrate ABC transporter permease</fullName>
    </submittedName>
</protein>
<dbReference type="CDD" id="cd06261">
    <property type="entry name" value="TM_PBP2"/>
    <property type="match status" value="1"/>
</dbReference>
<dbReference type="PANTHER" id="PTHR43744">
    <property type="entry name" value="ABC TRANSPORTER PERMEASE PROTEIN MG189-RELATED-RELATED"/>
    <property type="match status" value="1"/>
</dbReference>
<dbReference type="InterPro" id="IPR000515">
    <property type="entry name" value="MetI-like"/>
</dbReference>
<feature type="transmembrane region" description="Helical" evidence="7">
    <location>
        <begin position="9"/>
        <end position="34"/>
    </location>
</feature>
<dbReference type="InterPro" id="IPR035906">
    <property type="entry name" value="MetI-like_sf"/>
</dbReference>
<evidence type="ECO:0000256" key="6">
    <source>
        <dbReference type="ARBA" id="ARBA00023136"/>
    </source>
</evidence>
<evidence type="ECO:0000256" key="2">
    <source>
        <dbReference type="ARBA" id="ARBA00022448"/>
    </source>
</evidence>
<dbReference type="RefSeq" id="WP_324668590.1">
    <property type="nucleotide sequence ID" value="NZ_CP141614.1"/>
</dbReference>
<keyword evidence="6 7" id="KW-0472">Membrane</keyword>
<dbReference type="SUPFAM" id="SSF161098">
    <property type="entry name" value="MetI-like"/>
    <property type="match status" value="1"/>
</dbReference>
<evidence type="ECO:0000256" key="5">
    <source>
        <dbReference type="ARBA" id="ARBA00022989"/>
    </source>
</evidence>
<keyword evidence="4 7" id="KW-0812">Transmembrane</keyword>
<evidence type="ECO:0000256" key="4">
    <source>
        <dbReference type="ARBA" id="ARBA00022692"/>
    </source>
</evidence>
<feature type="transmembrane region" description="Helical" evidence="7">
    <location>
        <begin position="104"/>
        <end position="126"/>
    </location>
</feature>
<evidence type="ECO:0000313" key="10">
    <source>
        <dbReference type="Proteomes" id="UP001333102"/>
    </source>
</evidence>
<evidence type="ECO:0000256" key="3">
    <source>
        <dbReference type="ARBA" id="ARBA00022475"/>
    </source>
</evidence>
<comment type="similarity">
    <text evidence="7">Belongs to the binding-protein-dependent transport system permease family.</text>
</comment>
<evidence type="ECO:0000256" key="7">
    <source>
        <dbReference type="RuleBase" id="RU363032"/>
    </source>
</evidence>
<dbReference type="EMBL" id="CP141614">
    <property type="protein sequence ID" value="WRP14282.1"/>
    <property type="molecule type" value="Genomic_DNA"/>
</dbReference>
<keyword evidence="2 7" id="KW-0813">Transport</keyword>
<dbReference type="PROSITE" id="PS50928">
    <property type="entry name" value="ABC_TM1"/>
    <property type="match status" value="1"/>
</dbReference>
<evidence type="ECO:0000313" key="9">
    <source>
        <dbReference type="EMBL" id="WRP14282.1"/>
    </source>
</evidence>
<feature type="transmembrane region" description="Helical" evidence="7">
    <location>
        <begin position="138"/>
        <end position="160"/>
    </location>
</feature>
<sequence>MATRRLWDVLLYAFLTAMAVVFLAPLALMVVTAFKSTREIFMNPFGLPASWSLEPFARVWSRASFSVYFRNSVWVTGASLALVLTCASMASYAIARLPFRGRDWVYLFFLAGIMVPVRLGILPLFLLMKQLRLLDTHWALIFTYAASGMPMSVFLLTGFLRSLPGELREAARIDGCTEFQAFWKVMLPLIRPALATVAIVNFVPWWNDMFFPLLFIQSDRLKTIPLGMTIFFGQYQTDWGLLFSGMVLASLPLVALYLVMSRQFIAGLTAGAVKG</sequence>
<dbReference type="PANTHER" id="PTHR43744:SF12">
    <property type="entry name" value="ABC TRANSPORTER PERMEASE PROTEIN MG189-RELATED"/>
    <property type="match status" value="1"/>
</dbReference>
<keyword evidence="3" id="KW-1003">Cell membrane</keyword>
<comment type="subcellular location">
    <subcellularLocation>
        <location evidence="1 7">Cell membrane</location>
        <topology evidence="1 7">Multi-pass membrane protein</topology>
    </subcellularLocation>
</comment>
<accession>A0ABZ1BNB4</accession>
<feature type="domain" description="ABC transmembrane type-1" evidence="8">
    <location>
        <begin position="69"/>
        <end position="260"/>
    </location>
</feature>
<dbReference type="Gene3D" id="1.10.3720.10">
    <property type="entry name" value="MetI-like"/>
    <property type="match status" value="1"/>
</dbReference>